<dbReference type="GO" id="GO:0016740">
    <property type="term" value="F:transferase activity"/>
    <property type="evidence" value="ECO:0007669"/>
    <property type="project" value="UniProtKB-KW"/>
</dbReference>
<gene>
    <name evidence="2" type="ORF">FHP91_17215</name>
</gene>
<evidence type="ECO:0000313" key="3">
    <source>
        <dbReference type="Proteomes" id="UP000319502"/>
    </source>
</evidence>
<dbReference type="InterPro" id="IPR001763">
    <property type="entry name" value="Rhodanese-like_dom"/>
</dbReference>
<accession>A0A557QIC9</accession>
<sequence>MSHITPAELALWQRGGLVHRLLDVRRATARQSDGGQIAGGQWRDPARWLDWKDSIPTDGLVVLYCVHGHEISQGLVAVLRVMGCDARYLVGGIEAWRAAGEAVLPVDA</sequence>
<dbReference type="SMART" id="SM00450">
    <property type="entry name" value="RHOD"/>
    <property type="match status" value="1"/>
</dbReference>
<dbReference type="RefSeq" id="WP_144310763.1">
    <property type="nucleotide sequence ID" value="NZ_VMNK01000016.1"/>
</dbReference>
<dbReference type="Proteomes" id="UP000319502">
    <property type="component" value="Unassembled WGS sequence"/>
</dbReference>
<dbReference type="InterPro" id="IPR036873">
    <property type="entry name" value="Rhodanese-like_dom_sf"/>
</dbReference>
<keyword evidence="2" id="KW-0808">Transferase</keyword>
<name>A0A557QIC9_9RHOO</name>
<feature type="domain" description="Rhodanese" evidence="1">
    <location>
        <begin position="19"/>
        <end position="105"/>
    </location>
</feature>
<dbReference type="SUPFAM" id="SSF52821">
    <property type="entry name" value="Rhodanese/Cell cycle control phosphatase"/>
    <property type="match status" value="1"/>
</dbReference>
<evidence type="ECO:0000259" key="1">
    <source>
        <dbReference type="PROSITE" id="PS50206"/>
    </source>
</evidence>
<evidence type="ECO:0000313" key="2">
    <source>
        <dbReference type="EMBL" id="TVO52674.1"/>
    </source>
</evidence>
<organism evidence="2 3">
    <name type="scientific">Denitromonas halophila</name>
    <dbReference type="NCBI Taxonomy" id="1629404"/>
    <lineage>
        <taxon>Bacteria</taxon>
        <taxon>Pseudomonadati</taxon>
        <taxon>Pseudomonadota</taxon>
        <taxon>Betaproteobacteria</taxon>
        <taxon>Rhodocyclales</taxon>
        <taxon>Zoogloeaceae</taxon>
        <taxon>Denitromonas</taxon>
    </lineage>
</organism>
<dbReference type="OrthoDB" id="9811849at2"/>
<dbReference type="Gene3D" id="3.40.250.10">
    <property type="entry name" value="Rhodanese-like domain"/>
    <property type="match status" value="1"/>
</dbReference>
<proteinExistence type="predicted"/>
<comment type="caution">
    <text evidence="2">The sequence shown here is derived from an EMBL/GenBank/DDBJ whole genome shotgun (WGS) entry which is preliminary data.</text>
</comment>
<dbReference type="Pfam" id="PF00581">
    <property type="entry name" value="Rhodanese"/>
    <property type="match status" value="1"/>
</dbReference>
<dbReference type="EMBL" id="VMNK01000016">
    <property type="protein sequence ID" value="TVO52674.1"/>
    <property type="molecule type" value="Genomic_DNA"/>
</dbReference>
<keyword evidence="3" id="KW-1185">Reference proteome</keyword>
<dbReference type="AlphaFoldDB" id="A0A557QIC9"/>
<reference evidence="2 3" key="1">
    <citation type="submission" date="2019-07" db="EMBL/GenBank/DDBJ databases">
        <title>The pathways for chlorine oxyanion respiration interact through the shared metabolite chlorate.</title>
        <authorList>
            <person name="Barnum T.P."/>
            <person name="Cheng Y."/>
            <person name="Hill K.A."/>
            <person name="Lucas L.N."/>
            <person name="Carlson H.K."/>
            <person name="Coates J.D."/>
        </authorList>
    </citation>
    <scope>NUCLEOTIDE SEQUENCE [LARGE SCALE GENOMIC DNA]</scope>
    <source>
        <strain evidence="2 3">SFB-3</strain>
    </source>
</reference>
<protein>
    <submittedName>
        <fullName evidence="2">Sulfurtransferase</fullName>
    </submittedName>
</protein>
<dbReference type="PROSITE" id="PS50206">
    <property type="entry name" value="RHODANESE_3"/>
    <property type="match status" value="1"/>
</dbReference>